<evidence type="ECO:0000256" key="11">
    <source>
        <dbReference type="ARBA" id="ARBA00023136"/>
    </source>
</evidence>
<evidence type="ECO:0000313" key="19">
    <source>
        <dbReference type="Proteomes" id="UP000004754"/>
    </source>
</evidence>
<proteinExistence type="inferred from homology"/>
<keyword evidence="7" id="KW-0378">Hydrolase</keyword>
<evidence type="ECO:0000256" key="17">
    <source>
        <dbReference type="SAM" id="Phobius"/>
    </source>
</evidence>
<keyword evidence="9" id="KW-0573">Peptidoglycan synthesis</keyword>
<dbReference type="HOGENOM" id="CLU_3187854_0_0_9"/>
<dbReference type="GO" id="GO:0008360">
    <property type="term" value="P:regulation of cell shape"/>
    <property type="evidence" value="ECO:0007669"/>
    <property type="project" value="UniProtKB-KW"/>
</dbReference>
<evidence type="ECO:0000256" key="12">
    <source>
        <dbReference type="ARBA" id="ARBA00023251"/>
    </source>
</evidence>
<comment type="similarity">
    <text evidence="2">Belongs to the UppP family.</text>
</comment>
<evidence type="ECO:0000256" key="10">
    <source>
        <dbReference type="ARBA" id="ARBA00022989"/>
    </source>
</evidence>
<evidence type="ECO:0000256" key="15">
    <source>
        <dbReference type="ARBA" id="ARBA00032932"/>
    </source>
</evidence>
<evidence type="ECO:0000256" key="2">
    <source>
        <dbReference type="ARBA" id="ARBA00010621"/>
    </source>
</evidence>
<evidence type="ECO:0000256" key="14">
    <source>
        <dbReference type="ARBA" id="ARBA00032707"/>
    </source>
</evidence>
<reference evidence="18 19" key="1">
    <citation type="submission" date="2010-12" db="EMBL/GenBank/DDBJ databases">
        <authorList>
            <person name="Muzny D."/>
            <person name="Qin X."/>
            <person name="Deng J."/>
            <person name="Jiang H."/>
            <person name="Liu Y."/>
            <person name="Qu J."/>
            <person name="Song X.-Z."/>
            <person name="Zhang L."/>
            <person name="Thornton R."/>
            <person name="Coyle M."/>
            <person name="Francisco L."/>
            <person name="Jackson L."/>
            <person name="Javaid M."/>
            <person name="Korchina V."/>
            <person name="Kovar C."/>
            <person name="Mata R."/>
            <person name="Mathew T."/>
            <person name="Ngo R."/>
            <person name="Nguyen L."/>
            <person name="Nguyen N."/>
            <person name="Okwuonu G."/>
            <person name="Ongeri F."/>
            <person name="Pham C."/>
            <person name="Simmons D."/>
            <person name="Wilczek-Boney K."/>
            <person name="Hale W."/>
            <person name="Jakkamsetti A."/>
            <person name="Pham P."/>
            <person name="Ruth R."/>
            <person name="San Lucas F."/>
            <person name="Warren J."/>
            <person name="Zhang J."/>
            <person name="Zhao Z."/>
            <person name="Zhou C."/>
            <person name="Zhu D."/>
            <person name="Lee S."/>
            <person name="Bess C."/>
            <person name="Blankenburg K."/>
            <person name="Forbes L."/>
            <person name="Fu Q."/>
            <person name="Gubbala S."/>
            <person name="Hirani K."/>
            <person name="Jayaseelan J.C."/>
            <person name="Lara F."/>
            <person name="Munidasa M."/>
            <person name="Palculict T."/>
            <person name="Patil S."/>
            <person name="Pu L.-L."/>
            <person name="Saada N."/>
            <person name="Tang L."/>
            <person name="Weissenberger G."/>
            <person name="Zhu Y."/>
            <person name="Hemphill L."/>
            <person name="Shang Y."/>
            <person name="Youmans B."/>
            <person name="Ayvaz T."/>
            <person name="Ross M."/>
            <person name="Santibanez J."/>
            <person name="Aqrawi P."/>
            <person name="Gross S."/>
            <person name="Joshi V."/>
            <person name="Fowler G."/>
            <person name="Nazareth L."/>
            <person name="Reid J."/>
            <person name="Worley K."/>
            <person name="Petrosino J."/>
            <person name="Highlander S."/>
            <person name="Gibbs R."/>
        </authorList>
    </citation>
    <scope>NUCLEOTIDE SEQUENCE [LARGE SCALE GENOMIC DNA]</scope>
    <source>
        <strain evidence="18 19">ATCC 23263</strain>
    </source>
</reference>
<evidence type="ECO:0000256" key="9">
    <source>
        <dbReference type="ARBA" id="ARBA00022984"/>
    </source>
</evidence>
<keyword evidence="13" id="KW-0961">Cell wall biogenesis/degradation</keyword>
<accession>E6MJI4</accession>
<comment type="catalytic activity">
    <reaction evidence="16">
        <text>di-trans,octa-cis-undecaprenyl diphosphate + H2O = di-trans,octa-cis-undecaprenyl phosphate + phosphate + H(+)</text>
        <dbReference type="Rhea" id="RHEA:28094"/>
        <dbReference type="ChEBI" id="CHEBI:15377"/>
        <dbReference type="ChEBI" id="CHEBI:15378"/>
        <dbReference type="ChEBI" id="CHEBI:43474"/>
        <dbReference type="ChEBI" id="CHEBI:58405"/>
        <dbReference type="ChEBI" id="CHEBI:60392"/>
        <dbReference type="EC" id="3.6.1.27"/>
    </reaction>
</comment>
<name>E6MJI4_9FIRM</name>
<dbReference type="EC" id="3.6.1.27" evidence="3"/>
<dbReference type="AlphaFoldDB" id="E6MJI4"/>
<dbReference type="GO" id="GO:0046677">
    <property type="term" value="P:response to antibiotic"/>
    <property type="evidence" value="ECO:0007669"/>
    <property type="project" value="UniProtKB-KW"/>
</dbReference>
<keyword evidence="6 17" id="KW-0812">Transmembrane</keyword>
<dbReference type="GO" id="GO:0009252">
    <property type="term" value="P:peptidoglycan biosynthetic process"/>
    <property type="evidence" value="ECO:0007669"/>
    <property type="project" value="UniProtKB-KW"/>
</dbReference>
<keyword evidence="8" id="KW-0133">Cell shape</keyword>
<keyword evidence="19" id="KW-1185">Reference proteome</keyword>
<keyword evidence="5" id="KW-1003">Cell membrane</keyword>
<dbReference type="STRING" id="887929.HMP0721_2169"/>
<keyword evidence="10 17" id="KW-1133">Transmembrane helix</keyword>
<comment type="subcellular location">
    <subcellularLocation>
        <location evidence="1">Cell membrane</location>
        <topology evidence="1">Multi-pass membrane protein</topology>
    </subcellularLocation>
</comment>
<evidence type="ECO:0000256" key="16">
    <source>
        <dbReference type="ARBA" id="ARBA00047594"/>
    </source>
</evidence>
<evidence type="ECO:0000256" key="3">
    <source>
        <dbReference type="ARBA" id="ARBA00012374"/>
    </source>
</evidence>
<dbReference type="Proteomes" id="UP000004754">
    <property type="component" value="Unassembled WGS sequence"/>
</dbReference>
<comment type="caution">
    <text evidence="18">The sequence shown here is derived from an EMBL/GenBank/DDBJ whole genome shotgun (WGS) entry which is preliminary data.</text>
</comment>
<keyword evidence="12" id="KW-0046">Antibiotic resistance</keyword>
<evidence type="ECO:0000256" key="13">
    <source>
        <dbReference type="ARBA" id="ARBA00023316"/>
    </source>
</evidence>
<dbReference type="EMBL" id="AEQN01000028">
    <property type="protein sequence ID" value="EFV00720.1"/>
    <property type="molecule type" value="Genomic_DNA"/>
</dbReference>
<keyword evidence="11 17" id="KW-0472">Membrane</keyword>
<feature type="transmembrane region" description="Helical" evidence="17">
    <location>
        <begin position="27"/>
        <end position="45"/>
    </location>
</feature>
<protein>
    <recommendedName>
        <fullName evidence="4">Undecaprenyl-diphosphatase</fullName>
        <ecNumber evidence="3">3.6.1.27</ecNumber>
    </recommendedName>
    <alternativeName>
        <fullName evidence="15">Bacitracin resistance protein</fullName>
    </alternativeName>
    <alternativeName>
        <fullName evidence="14">Undecaprenyl pyrophosphate phosphatase</fullName>
    </alternativeName>
</protein>
<evidence type="ECO:0000256" key="4">
    <source>
        <dbReference type="ARBA" id="ARBA00021581"/>
    </source>
</evidence>
<dbReference type="GO" id="GO:0005886">
    <property type="term" value="C:plasma membrane"/>
    <property type="evidence" value="ECO:0007669"/>
    <property type="project" value="UniProtKB-SubCell"/>
</dbReference>
<evidence type="ECO:0000256" key="7">
    <source>
        <dbReference type="ARBA" id="ARBA00022801"/>
    </source>
</evidence>
<evidence type="ECO:0000256" key="6">
    <source>
        <dbReference type="ARBA" id="ARBA00022692"/>
    </source>
</evidence>
<dbReference type="eggNOG" id="COG1968">
    <property type="taxonomic scope" value="Bacteria"/>
</dbReference>
<evidence type="ECO:0000256" key="8">
    <source>
        <dbReference type="ARBA" id="ARBA00022960"/>
    </source>
</evidence>
<evidence type="ECO:0000313" key="18">
    <source>
        <dbReference type="EMBL" id="EFV00720.1"/>
    </source>
</evidence>
<dbReference type="Pfam" id="PF02673">
    <property type="entry name" value="BacA"/>
    <property type="match status" value="1"/>
</dbReference>
<organism evidence="18 19">
    <name type="scientific">Pseudoramibacter alactolyticus ATCC 23263</name>
    <dbReference type="NCBI Taxonomy" id="887929"/>
    <lineage>
        <taxon>Bacteria</taxon>
        <taxon>Bacillati</taxon>
        <taxon>Bacillota</taxon>
        <taxon>Clostridia</taxon>
        <taxon>Eubacteriales</taxon>
        <taxon>Eubacteriaceae</taxon>
        <taxon>Pseudoramibacter</taxon>
    </lineage>
</organism>
<dbReference type="InterPro" id="IPR003824">
    <property type="entry name" value="UppP"/>
</dbReference>
<evidence type="ECO:0000256" key="1">
    <source>
        <dbReference type="ARBA" id="ARBA00004651"/>
    </source>
</evidence>
<dbReference type="GO" id="GO:0050380">
    <property type="term" value="F:undecaprenyl-diphosphatase activity"/>
    <property type="evidence" value="ECO:0007669"/>
    <property type="project" value="UniProtKB-EC"/>
</dbReference>
<dbReference type="GO" id="GO:0071555">
    <property type="term" value="P:cell wall organization"/>
    <property type="evidence" value="ECO:0007669"/>
    <property type="project" value="UniProtKB-KW"/>
</dbReference>
<gene>
    <name evidence="18" type="ORF">HMP0721_2169</name>
</gene>
<evidence type="ECO:0000256" key="5">
    <source>
        <dbReference type="ARBA" id="ARBA00022475"/>
    </source>
</evidence>
<sequence>MIVAFAVSIFAIRFLMQSIKQHGFKAFGWYRIVLEIIVLGFFLIAG</sequence>